<evidence type="ECO:0000313" key="5">
    <source>
        <dbReference type="Proteomes" id="UP000051587"/>
    </source>
</evidence>
<keyword evidence="5" id="KW-1185">Reference proteome</keyword>
<dbReference type="NCBIfam" id="TIGR00715">
    <property type="entry name" value="precor6x_red"/>
    <property type="match status" value="1"/>
</dbReference>
<keyword evidence="3 4" id="KW-0560">Oxidoreductase</keyword>
<evidence type="ECO:0000256" key="1">
    <source>
        <dbReference type="ARBA" id="ARBA00004953"/>
    </source>
</evidence>
<reference evidence="4 5" key="1">
    <citation type="submission" date="2015-09" db="EMBL/GenBank/DDBJ databases">
        <authorList>
            <consortium name="Swine Surveillance"/>
        </authorList>
    </citation>
    <scope>NUCLEOTIDE SEQUENCE [LARGE SCALE GENOMIC DNA]</scope>
    <source>
        <strain evidence="4 5">CECT 4357</strain>
    </source>
</reference>
<gene>
    <name evidence="4" type="primary">cobK</name>
    <name evidence="4" type="ORF">TG4357_00385</name>
</gene>
<dbReference type="RefSeq" id="WP_058261193.1">
    <property type="nucleotide sequence ID" value="NZ_CP051181.1"/>
</dbReference>
<name>A0A0P1FUC6_THAGE</name>
<dbReference type="GO" id="GO:0016994">
    <property type="term" value="F:precorrin-6A reductase activity"/>
    <property type="evidence" value="ECO:0007669"/>
    <property type="project" value="UniProtKB-EC"/>
</dbReference>
<dbReference type="UniPathway" id="UPA00148"/>
<dbReference type="PANTHER" id="PTHR36925:SF1">
    <property type="entry name" value="COBALT-PRECORRIN-6A REDUCTASE"/>
    <property type="match status" value="1"/>
</dbReference>
<dbReference type="EMBL" id="CYSA01000005">
    <property type="protein sequence ID" value="CUH62937.1"/>
    <property type="molecule type" value="Genomic_DNA"/>
</dbReference>
<dbReference type="NCBIfam" id="NF005968">
    <property type="entry name" value="PRK08057.1-2"/>
    <property type="match status" value="1"/>
</dbReference>
<dbReference type="AlphaFoldDB" id="A0A0P1FUC6"/>
<dbReference type="Pfam" id="PF02571">
    <property type="entry name" value="CbiJ"/>
    <property type="match status" value="1"/>
</dbReference>
<dbReference type="PANTHER" id="PTHR36925">
    <property type="entry name" value="COBALT-PRECORRIN-6A REDUCTASE"/>
    <property type="match status" value="1"/>
</dbReference>
<protein>
    <submittedName>
        <fullName evidence="4">Precorrin-6A reductase</fullName>
        <ecNumber evidence="4">1.3.1.54</ecNumber>
    </submittedName>
</protein>
<keyword evidence="2" id="KW-0169">Cobalamin biosynthesis</keyword>
<comment type="pathway">
    <text evidence="1">Cofactor biosynthesis; adenosylcobalamin biosynthesis.</text>
</comment>
<organism evidence="4 5">
    <name type="scientific">Thalassovita gelatinovora</name>
    <name type="common">Thalassobius gelatinovorus</name>
    <dbReference type="NCBI Taxonomy" id="53501"/>
    <lineage>
        <taxon>Bacteria</taxon>
        <taxon>Pseudomonadati</taxon>
        <taxon>Pseudomonadota</taxon>
        <taxon>Alphaproteobacteria</taxon>
        <taxon>Rhodobacterales</taxon>
        <taxon>Roseobacteraceae</taxon>
        <taxon>Thalassovita</taxon>
    </lineage>
</organism>
<dbReference type="Proteomes" id="UP000051587">
    <property type="component" value="Unassembled WGS sequence"/>
</dbReference>
<dbReference type="EC" id="1.3.1.54" evidence="4"/>
<evidence type="ECO:0000256" key="3">
    <source>
        <dbReference type="ARBA" id="ARBA00023002"/>
    </source>
</evidence>
<dbReference type="OrthoDB" id="5183775at2"/>
<dbReference type="STRING" id="53501.SAMN04488043_103285"/>
<sequence length="242" mass="25993">MTLLLLAGTGEARQVAWGLSLRGVDAIASLAGATKSPETYAVPTRVGGFGGRGGFEHYLEYKNISAVLDVTHPFAMQISLRSAEVARQLGIPYCQLLRPAWQAEPGDDWTHVIGETGVVGVIPAGGRVFLATGRQTLRCFAPLSDCDLTLRVVDPQPDPFPLPNGRYLVARPPFTVESEIALFQDLNIDWLVVKNAGGEASYAKLLAARELGIKVVMIERPPQPKTPHVGTVEAALAWVDGL</sequence>
<dbReference type="PROSITE" id="PS51014">
    <property type="entry name" value="COBK_CBIJ"/>
    <property type="match status" value="1"/>
</dbReference>
<evidence type="ECO:0000313" key="4">
    <source>
        <dbReference type="EMBL" id="CUH62937.1"/>
    </source>
</evidence>
<dbReference type="InterPro" id="IPR003723">
    <property type="entry name" value="Precorrin-6x_reduct"/>
</dbReference>
<evidence type="ECO:0000256" key="2">
    <source>
        <dbReference type="ARBA" id="ARBA00022573"/>
    </source>
</evidence>
<dbReference type="GO" id="GO:0009236">
    <property type="term" value="P:cobalamin biosynthetic process"/>
    <property type="evidence" value="ECO:0007669"/>
    <property type="project" value="UniProtKB-UniPathway"/>
</dbReference>
<accession>A0A0P1FUC6</accession>
<proteinExistence type="predicted"/>